<dbReference type="AlphaFoldDB" id="A0A0F7HLM3"/>
<gene>
    <name evidence="3" type="ORF">AAT16_09990</name>
    <name evidence="4" type="ORF">SAMN05216235_2465</name>
</gene>
<proteinExistence type="predicted"/>
<organism evidence="4 6">
    <name type="scientific">Salinicoccus halodurans</name>
    <dbReference type="NCBI Taxonomy" id="407035"/>
    <lineage>
        <taxon>Bacteria</taxon>
        <taxon>Bacillati</taxon>
        <taxon>Bacillota</taxon>
        <taxon>Bacilli</taxon>
        <taxon>Bacillales</taxon>
        <taxon>Staphylococcaceae</taxon>
        <taxon>Salinicoccus</taxon>
    </lineage>
</organism>
<feature type="transmembrane region" description="Helical" evidence="1">
    <location>
        <begin position="138"/>
        <end position="159"/>
    </location>
</feature>
<evidence type="ECO:0000313" key="4">
    <source>
        <dbReference type="EMBL" id="SFK90800.1"/>
    </source>
</evidence>
<feature type="transmembrane region" description="Helical" evidence="1">
    <location>
        <begin position="115"/>
        <end position="132"/>
    </location>
</feature>
<dbReference type="OrthoDB" id="9808690at2"/>
<dbReference type="EMBL" id="FOTB01000005">
    <property type="protein sequence ID" value="SFK90800.1"/>
    <property type="molecule type" value="Genomic_DNA"/>
</dbReference>
<dbReference type="Proteomes" id="UP000183090">
    <property type="component" value="Unassembled WGS sequence"/>
</dbReference>
<reference evidence="4 6" key="3">
    <citation type="submission" date="2016-10" db="EMBL/GenBank/DDBJ databases">
        <authorList>
            <person name="Varghese N."/>
            <person name="Submissions S."/>
        </authorList>
    </citation>
    <scope>NUCLEOTIDE SEQUENCE [LARGE SCALE GENOMIC DNA]</scope>
    <source>
        <strain evidence="4 6">CGMCC 1.6501</strain>
    </source>
</reference>
<dbReference type="Proteomes" id="UP000034029">
    <property type="component" value="Chromosome"/>
</dbReference>
<keyword evidence="5" id="KW-1185">Reference proteome</keyword>
<evidence type="ECO:0000313" key="5">
    <source>
        <dbReference type="Proteomes" id="UP000034029"/>
    </source>
</evidence>
<dbReference type="RefSeq" id="WP_046790679.1">
    <property type="nucleotide sequence ID" value="NZ_CP011366.1"/>
</dbReference>
<dbReference type="InterPro" id="IPR012867">
    <property type="entry name" value="DUF1648"/>
</dbReference>
<protein>
    <recommendedName>
        <fullName evidence="2">DUF1648 domain-containing protein</fullName>
    </recommendedName>
</protein>
<keyword evidence="1" id="KW-0812">Transmembrane</keyword>
<keyword evidence="1" id="KW-0472">Membrane</keyword>
<name>A0A0F7HLM3_9STAP</name>
<evidence type="ECO:0000256" key="1">
    <source>
        <dbReference type="SAM" id="Phobius"/>
    </source>
</evidence>
<evidence type="ECO:0000259" key="2">
    <source>
        <dbReference type="Pfam" id="PF07853"/>
    </source>
</evidence>
<sequence>MTKRKHLDLPKTTTEILANVIGYSVFVITIALMVFGWDSLPEKIPAHFNAVGEVDRYGTAIELLILPVIGILVGVALEALERRPEVHNYPIRLNDTNRAAFYLNSRIMLNLTKNAFFVVFSISILEMMHVAIVNTSFLGGWLFPINLVLIFGPVVYGIAKRMKIK</sequence>
<keyword evidence="1" id="KW-1133">Transmembrane helix</keyword>
<evidence type="ECO:0000313" key="6">
    <source>
        <dbReference type="Proteomes" id="UP000183090"/>
    </source>
</evidence>
<dbReference type="Pfam" id="PF07853">
    <property type="entry name" value="DUF1648"/>
    <property type="match status" value="1"/>
</dbReference>
<dbReference type="KEGG" id="shv:AAT16_09990"/>
<reference evidence="3 5" key="1">
    <citation type="journal article" date="2015" name="Int. J. Syst. Evol. Microbiol.">
        <title>Complete genome sequence of Salinicoccus halodurans H3B36, isolated from the Qaidam Basin in China.</title>
        <authorList>
            <person name="Jiang K."/>
            <person name="Xue Y."/>
            <person name="Ma Y."/>
        </authorList>
    </citation>
    <scope>NUCLEOTIDE SEQUENCE [LARGE SCALE GENOMIC DNA]</scope>
    <source>
        <strain evidence="3 5">H3B36</strain>
    </source>
</reference>
<evidence type="ECO:0000313" key="3">
    <source>
        <dbReference type="EMBL" id="AKG74497.1"/>
    </source>
</evidence>
<feature type="transmembrane region" description="Helical" evidence="1">
    <location>
        <begin position="57"/>
        <end position="77"/>
    </location>
</feature>
<reference evidence="5" key="2">
    <citation type="submission" date="2015-04" db="EMBL/GenBank/DDBJ databases">
        <title>Complete genome sequence of Salinicoccus halodurans strain H3B36, isolated from the Qaidam basin of China.</title>
        <authorList>
            <person name="Ma Y."/>
            <person name="Jiang K."/>
            <person name="Xue Y."/>
        </authorList>
    </citation>
    <scope>NUCLEOTIDE SEQUENCE [LARGE SCALE GENOMIC DNA]</scope>
    <source>
        <strain evidence="5">H3B36</strain>
    </source>
</reference>
<feature type="domain" description="DUF1648" evidence="2">
    <location>
        <begin position="25"/>
        <end position="71"/>
    </location>
</feature>
<feature type="transmembrane region" description="Helical" evidence="1">
    <location>
        <begin position="16"/>
        <end position="37"/>
    </location>
</feature>
<accession>A0A0F7HLM3</accession>
<dbReference type="EMBL" id="CP011366">
    <property type="protein sequence ID" value="AKG74497.1"/>
    <property type="molecule type" value="Genomic_DNA"/>
</dbReference>